<evidence type="ECO:0000313" key="2">
    <source>
        <dbReference type="EMBL" id="MAA12895.1"/>
    </source>
</evidence>
<evidence type="ECO:0000256" key="1">
    <source>
        <dbReference type="SAM" id="Phobius"/>
    </source>
</evidence>
<accession>A0A224Y823</accession>
<dbReference type="AlphaFoldDB" id="A0A224Y823"/>
<protein>
    <submittedName>
        <fullName evidence="2">Uncharacterized protein</fullName>
    </submittedName>
</protein>
<keyword evidence="1" id="KW-0472">Membrane</keyword>
<organism evidence="2">
    <name type="scientific">Rhipicephalus zambeziensis</name>
    <dbReference type="NCBI Taxonomy" id="60191"/>
    <lineage>
        <taxon>Eukaryota</taxon>
        <taxon>Metazoa</taxon>
        <taxon>Ecdysozoa</taxon>
        <taxon>Arthropoda</taxon>
        <taxon>Chelicerata</taxon>
        <taxon>Arachnida</taxon>
        <taxon>Acari</taxon>
        <taxon>Parasitiformes</taxon>
        <taxon>Ixodida</taxon>
        <taxon>Ixodoidea</taxon>
        <taxon>Ixodidae</taxon>
        <taxon>Rhipicephalinae</taxon>
        <taxon>Rhipicephalus</taxon>
        <taxon>Rhipicephalus</taxon>
    </lineage>
</organism>
<keyword evidence="1" id="KW-0812">Transmembrane</keyword>
<feature type="transmembrane region" description="Helical" evidence="1">
    <location>
        <begin position="60"/>
        <end position="79"/>
    </location>
</feature>
<reference evidence="2" key="1">
    <citation type="journal article" date="2017" name="Parasit. Vectors">
        <title>Sialotranscriptomics of Rhipicephalus zambeziensis reveals intricate expression profiles of secretory proteins and suggests tight temporal transcriptional regulation during blood-feeding.</title>
        <authorList>
            <person name="de Castro M.H."/>
            <person name="de Klerk D."/>
            <person name="Pienaar R."/>
            <person name="Rees D.J.G."/>
            <person name="Mans B.J."/>
        </authorList>
    </citation>
    <scope>NUCLEOTIDE SEQUENCE</scope>
    <source>
        <tissue evidence="2">Salivary glands</tissue>
    </source>
</reference>
<name>A0A224Y823_9ACAR</name>
<dbReference type="EMBL" id="GFPF01001749">
    <property type="protein sequence ID" value="MAA12895.1"/>
    <property type="molecule type" value="Transcribed_RNA"/>
</dbReference>
<sequence length="161" mass="17898">MDWYVTNGLALCTDFSSSSTHSAEVTTFPNSATFFSPAGVTLPSVVHCAVLFNCGPSLTLLLPVIFSISSQLSFLSFFLNNLHSVRKIISVQTRWASVRMCLFPVCSYVACAESQVCFVIHRVCYRNSRLGEARLLLSRTLQGVQFCHLWVLHASLQVEKN</sequence>
<proteinExistence type="predicted"/>
<keyword evidence="1" id="KW-1133">Transmembrane helix</keyword>